<dbReference type="InterPro" id="IPR050767">
    <property type="entry name" value="Sel1_AlgK"/>
</dbReference>
<dbReference type="AlphaFoldDB" id="A0A9P5S0P5"/>
<dbReference type="Proteomes" id="UP000748756">
    <property type="component" value="Unassembled WGS sequence"/>
</dbReference>
<dbReference type="OrthoDB" id="2425131at2759"/>
<reference evidence="3" key="1">
    <citation type="journal article" date="2020" name="Fungal Divers.">
        <title>Resolving the Mortierellaceae phylogeny through synthesis of multi-gene phylogenetics and phylogenomics.</title>
        <authorList>
            <person name="Vandepol N."/>
            <person name="Liber J."/>
            <person name="Desiro A."/>
            <person name="Na H."/>
            <person name="Kennedy M."/>
            <person name="Barry K."/>
            <person name="Grigoriev I.V."/>
            <person name="Miller A.N."/>
            <person name="O'Donnell K."/>
            <person name="Stajich J.E."/>
            <person name="Bonito G."/>
        </authorList>
    </citation>
    <scope>NUCLEOTIDE SEQUENCE</scope>
    <source>
        <strain evidence="3">NRRL 6426</strain>
    </source>
</reference>
<dbReference type="SUPFAM" id="SSF81901">
    <property type="entry name" value="HCP-like"/>
    <property type="match status" value="2"/>
</dbReference>
<dbReference type="PANTHER" id="PTHR11102">
    <property type="entry name" value="SEL-1-LIKE PROTEIN"/>
    <property type="match status" value="1"/>
</dbReference>
<organism evidence="3 4">
    <name type="scientific">Linnemannia schmuckeri</name>
    <dbReference type="NCBI Taxonomy" id="64567"/>
    <lineage>
        <taxon>Eukaryota</taxon>
        <taxon>Fungi</taxon>
        <taxon>Fungi incertae sedis</taxon>
        <taxon>Mucoromycota</taxon>
        <taxon>Mortierellomycotina</taxon>
        <taxon>Mortierellomycetes</taxon>
        <taxon>Mortierellales</taxon>
        <taxon>Mortierellaceae</taxon>
        <taxon>Linnemannia</taxon>
    </lineage>
</organism>
<comment type="caution">
    <text evidence="3">The sequence shown here is derived from an EMBL/GenBank/DDBJ whole genome shotgun (WGS) entry which is preliminary data.</text>
</comment>
<evidence type="ECO:0000313" key="3">
    <source>
        <dbReference type="EMBL" id="KAF9150741.1"/>
    </source>
</evidence>
<dbReference type="InterPro" id="IPR011990">
    <property type="entry name" value="TPR-like_helical_dom_sf"/>
</dbReference>
<proteinExistence type="inferred from homology"/>
<accession>A0A9P5S0P5</accession>
<protein>
    <recommendedName>
        <fullName evidence="5">HCP-like protein</fullName>
    </recommendedName>
</protein>
<dbReference type="Gene3D" id="1.25.40.10">
    <property type="entry name" value="Tetratricopeptide repeat domain"/>
    <property type="match status" value="2"/>
</dbReference>
<dbReference type="Pfam" id="PF08238">
    <property type="entry name" value="Sel1"/>
    <property type="match status" value="6"/>
</dbReference>
<comment type="similarity">
    <text evidence="1">Belongs to the sel-1 family.</text>
</comment>
<feature type="region of interest" description="Disordered" evidence="2">
    <location>
        <begin position="1"/>
        <end position="21"/>
    </location>
</feature>
<dbReference type="PANTHER" id="PTHR11102:SF160">
    <property type="entry name" value="ERAD-ASSOCIATED E3 UBIQUITIN-PROTEIN LIGASE COMPONENT HRD3"/>
    <property type="match status" value="1"/>
</dbReference>
<gene>
    <name evidence="3" type="ORF">BG015_007429</name>
</gene>
<name>A0A9P5S0P5_9FUNG</name>
<dbReference type="SMART" id="SM00671">
    <property type="entry name" value="SEL1"/>
    <property type="match status" value="6"/>
</dbReference>
<evidence type="ECO:0008006" key="5">
    <source>
        <dbReference type="Google" id="ProtNLM"/>
    </source>
</evidence>
<sequence>MRHIDGTQGHKQAIKPVHRDEHAISTSDITHISCHPDATTSAGYDVLPAHRELAGTEIELVGRRPLCPTKSKTLFLQKDSNFRTPLRILVTPGILLEVVIEGQGANTEQGVNTGVLSTGQGPFNNTTRNPENDPSSLLIQLNLSTRMPQYNPLATTTTSSIGARVPQYVPKGSENYQGIYNHAIIARPPANTTPPAITAAARAPQSGPVLQVYPKFFKDYLSLTEKGLPKVQVMASIYKEGLAGMPQDHFKSREWLVKAANQGHPEAQHNLDSSYADSKPRLPRDYMKVMKWYVKAADKGLAPLQFKIENLYERGLGVSKDEAKALELAMEWLLKAANKGHAKAMCLVGGLFRDGQGVPANDQQAMRGFLEAARKRYALTENNIGALYKLGMGVPVDYVKVLKWFNKSARREYAGAQYNLETMYEFGFGVVKDSGRALELYRKAAAQDHANAYSRVLLLASKSAIAVGKTEA</sequence>
<evidence type="ECO:0000256" key="2">
    <source>
        <dbReference type="SAM" id="MobiDB-lite"/>
    </source>
</evidence>
<dbReference type="InterPro" id="IPR006597">
    <property type="entry name" value="Sel1-like"/>
</dbReference>
<dbReference type="EMBL" id="JAAAUQ010000386">
    <property type="protein sequence ID" value="KAF9150741.1"/>
    <property type="molecule type" value="Genomic_DNA"/>
</dbReference>
<evidence type="ECO:0000313" key="4">
    <source>
        <dbReference type="Proteomes" id="UP000748756"/>
    </source>
</evidence>
<evidence type="ECO:0000256" key="1">
    <source>
        <dbReference type="ARBA" id="ARBA00038101"/>
    </source>
</evidence>
<keyword evidence="4" id="KW-1185">Reference proteome</keyword>